<evidence type="ECO:0000256" key="4">
    <source>
        <dbReference type="PROSITE-ProRule" id="PRU00175"/>
    </source>
</evidence>
<dbReference type="EMBL" id="JADCNL010000012">
    <property type="protein sequence ID" value="KAG0457075.1"/>
    <property type="molecule type" value="Genomic_DNA"/>
</dbReference>
<evidence type="ECO:0000313" key="9">
    <source>
        <dbReference type="Proteomes" id="UP000639772"/>
    </source>
</evidence>
<dbReference type="InterPro" id="IPR013083">
    <property type="entry name" value="Znf_RING/FYVE/PHD"/>
</dbReference>
<evidence type="ECO:0000313" key="7">
    <source>
        <dbReference type="EMBL" id="KAG0458776.1"/>
    </source>
</evidence>
<dbReference type="GO" id="GO:0016567">
    <property type="term" value="P:protein ubiquitination"/>
    <property type="evidence" value="ECO:0007669"/>
    <property type="project" value="TreeGrafter"/>
</dbReference>
<evidence type="ECO:0000313" key="8">
    <source>
        <dbReference type="Proteomes" id="UP000636800"/>
    </source>
</evidence>
<comment type="caution">
    <text evidence="6">The sequence shown here is derived from an EMBL/GenBank/DDBJ whole genome shotgun (WGS) entry which is preliminary data.</text>
</comment>
<dbReference type="Proteomes" id="UP000636800">
    <property type="component" value="Chromosome 12"/>
</dbReference>
<proteinExistence type="predicted"/>
<evidence type="ECO:0000256" key="2">
    <source>
        <dbReference type="ARBA" id="ARBA00022771"/>
    </source>
</evidence>
<gene>
    <name evidence="7" type="ORF">HPP92_021904</name>
    <name evidence="6" type="ORF">HPP92_022232</name>
</gene>
<keyword evidence="3" id="KW-0862">Zinc</keyword>
<dbReference type="SMART" id="SM00184">
    <property type="entry name" value="RING"/>
    <property type="match status" value="1"/>
</dbReference>
<keyword evidence="1" id="KW-0479">Metal-binding</keyword>
<evidence type="ECO:0000256" key="1">
    <source>
        <dbReference type="ARBA" id="ARBA00022723"/>
    </source>
</evidence>
<dbReference type="Proteomes" id="UP000639772">
    <property type="component" value="Chromosome 12"/>
</dbReference>
<dbReference type="GO" id="GO:0008270">
    <property type="term" value="F:zinc ion binding"/>
    <property type="evidence" value="ECO:0007669"/>
    <property type="project" value="UniProtKB-KW"/>
</dbReference>
<dbReference type="GO" id="GO:0061630">
    <property type="term" value="F:ubiquitin protein ligase activity"/>
    <property type="evidence" value="ECO:0007669"/>
    <property type="project" value="TreeGrafter"/>
</dbReference>
<evidence type="ECO:0000256" key="3">
    <source>
        <dbReference type="ARBA" id="ARBA00022833"/>
    </source>
</evidence>
<dbReference type="PROSITE" id="PS50089">
    <property type="entry name" value="ZF_RING_2"/>
    <property type="match status" value="1"/>
</dbReference>
<protein>
    <recommendedName>
        <fullName evidence="5">RING-type domain-containing protein</fullName>
    </recommendedName>
</protein>
<dbReference type="PANTHER" id="PTHR45969:SF33">
    <property type="entry name" value="RING ZINC FINGER PROTEIN-RELATED"/>
    <property type="match status" value="1"/>
</dbReference>
<keyword evidence="8" id="KW-1185">Reference proteome</keyword>
<dbReference type="Gene3D" id="3.30.40.10">
    <property type="entry name" value="Zinc/RING finger domain, C3HC4 (zinc finger)"/>
    <property type="match status" value="1"/>
</dbReference>
<keyword evidence="2 4" id="KW-0863">Zinc-finger</keyword>
<dbReference type="CDD" id="cd16448">
    <property type="entry name" value="RING-H2"/>
    <property type="match status" value="1"/>
</dbReference>
<dbReference type="OrthoDB" id="8062037at2759"/>
<evidence type="ECO:0000259" key="5">
    <source>
        <dbReference type="PROSITE" id="PS50089"/>
    </source>
</evidence>
<feature type="domain" description="RING-type" evidence="5">
    <location>
        <begin position="105"/>
        <end position="148"/>
    </location>
</feature>
<name>A0A835UDE5_VANPL</name>
<dbReference type="EMBL" id="JADCNM010000012">
    <property type="protein sequence ID" value="KAG0458776.1"/>
    <property type="molecule type" value="Genomic_DNA"/>
</dbReference>
<organism evidence="6 8">
    <name type="scientific">Vanilla planifolia</name>
    <name type="common">Vanilla</name>
    <dbReference type="NCBI Taxonomy" id="51239"/>
    <lineage>
        <taxon>Eukaryota</taxon>
        <taxon>Viridiplantae</taxon>
        <taxon>Streptophyta</taxon>
        <taxon>Embryophyta</taxon>
        <taxon>Tracheophyta</taxon>
        <taxon>Spermatophyta</taxon>
        <taxon>Magnoliopsida</taxon>
        <taxon>Liliopsida</taxon>
        <taxon>Asparagales</taxon>
        <taxon>Orchidaceae</taxon>
        <taxon>Vanilloideae</taxon>
        <taxon>Vanilleae</taxon>
        <taxon>Vanilla</taxon>
    </lineage>
</organism>
<sequence>MGFPVGYSELLLPKVLLQIVFFLGYLRRIITWAFDAVGLGDLLDSDGPWPDPPVQSPVSGGGEQLTQELCSFSAMLIKESLPVVRFEDLLAKEGENELRPVADACAVCLYEFELCEEVRHLRNCRHVFHRCCLDRWMEHDQQTCPLCRTPLIPEEKQEAFNLRMWSAADSYTYDLSFPSHFSFPPPSPSLLLSLSS</sequence>
<evidence type="ECO:0000313" key="6">
    <source>
        <dbReference type="EMBL" id="KAG0457075.1"/>
    </source>
</evidence>
<dbReference type="PANTHER" id="PTHR45969">
    <property type="entry name" value="RING ZINC FINGER PROTEIN-RELATED"/>
    <property type="match status" value="1"/>
</dbReference>
<dbReference type="InterPro" id="IPR001841">
    <property type="entry name" value="Znf_RING"/>
</dbReference>
<dbReference type="AlphaFoldDB" id="A0A835UDE5"/>
<dbReference type="SUPFAM" id="SSF57850">
    <property type="entry name" value="RING/U-box"/>
    <property type="match status" value="1"/>
</dbReference>
<reference evidence="8 9" key="1">
    <citation type="journal article" date="2020" name="Nat. Food">
        <title>A phased Vanilla planifolia genome enables genetic improvement of flavour and production.</title>
        <authorList>
            <person name="Hasing T."/>
            <person name="Tang H."/>
            <person name="Brym M."/>
            <person name="Khazi F."/>
            <person name="Huang T."/>
            <person name="Chambers A.H."/>
        </authorList>
    </citation>
    <scope>NUCLEOTIDE SEQUENCE [LARGE SCALE GENOMIC DNA]</scope>
    <source>
        <tissue evidence="6">Leaf</tissue>
    </source>
</reference>
<dbReference type="Pfam" id="PF13639">
    <property type="entry name" value="zf-RING_2"/>
    <property type="match status" value="1"/>
</dbReference>
<accession>A0A835UDE5</accession>